<evidence type="ECO:0000313" key="2">
    <source>
        <dbReference type="Proteomes" id="UP000028839"/>
    </source>
</evidence>
<evidence type="ECO:0000313" key="1">
    <source>
        <dbReference type="EMBL" id="KFI19572.1"/>
    </source>
</evidence>
<comment type="caution">
    <text evidence="1">The sequence shown here is derived from an EMBL/GenBank/DDBJ whole genome shotgun (WGS) entry which is preliminary data.</text>
</comment>
<protein>
    <submittedName>
        <fullName evidence="1">Uncharacterized protein</fullName>
    </submittedName>
</protein>
<name>A0A0E2ZMF5_9GAMM</name>
<organism evidence="1 2">
    <name type="scientific">Nitrosococcus oceani C-27</name>
    <dbReference type="NCBI Taxonomy" id="314279"/>
    <lineage>
        <taxon>Bacteria</taxon>
        <taxon>Pseudomonadati</taxon>
        <taxon>Pseudomonadota</taxon>
        <taxon>Gammaproteobacteria</taxon>
        <taxon>Chromatiales</taxon>
        <taxon>Chromatiaceae</taxon>
        <taxon>Nitrosococcus</taxon>
    </lineage>
</organism>
<gene>
    <name evidence="1" type="ORF">IB75_07985</name>
</gene>
<proteinExistence type="predicted"/>
<reference evidence="1 2" key="1">
    <citation type="submission" date="2014-07" db="EMBL/GenBank/DDBJ databases">
        <title>Comparative analysis of Nitrosococcus oceani genome inventories of strains from Pacific and Atlantic gyres.</title>
        <authorList>
            <person name="Lim C.K."/>
            <person name="Wang L."/>
            <person name="Sayavedra-Soto L.A."/>
            <person name="Klotz M.G."/>
        </authorList>
    </citation>
    <scope>NUCLEOTIDE SEQUENCE [LARGE SCALE GENOMIC DNA]</scope>
    <source>
        <strain evidence="1 2">C-27</strain>
    </source>
</reference>
<dbReference type="Proteomes" id="UP000028839">
    <property type="component" value="Unassembled WGS sequence"/>
</dbReference>
<dbReference type="AlphaFoldDB" id="A0A0E2ZMF5"/>
<dbReference type="HOGENOM" id="CLU_2845376_0_0_6"/>
<dbReference type="EMBL" id="JPGN01000048">
    <property type="protein sequence ID" value="KFI19572.1"/>
    <property type="molecule type" value="Genomic_DNA"/>
</dbReference>
<sequence length="65" mass="6655">MNPVLMAPPGQTGIPHPAGMAKLNRQLLALDAGGVEAKLVASLYFARIRLGHGLNTYAIGSVASG</sequence>
<accession>A0A0E2ZMF5</accession>